<gene>
    <name evidence="3" type="ORF">ACGFYS_34230</name>
</gene>
<feature type="region of interest" description="Disordered" evidence="1">
    <location>
        <begin position="1"/>
        <end position="45"/>
    </location>
</feature>
<keyword evidence="4" id="KW-1185">Reference proteome</keyword>
<evidence type="ECO:0000256" key="2">
    <source>
        <dbReference type="SAM" id="Phobius"/>
    </source>
</evidence>
<evidence type="ECO:0000313" key="4">
    <source>
        <dbReference type="Proteomes" id="UP001604282"/>
    </source>
</evidence>
<dbReference type="EMBL" id="JBICZW010000037">
    <property type="protein sequence ID" value="MFG3193972.1"/>
    <property type="molecule type" value="Genomic_DNA"/>
</dbReference>
<feature type="transmembrane region" description="Helical" evidence="2">
    <location>
        <begin position="53"/>
        <end position="72"/>
    </location>
</feature>
<feature type="compositionally biased region" description="Basic and acidic residues" evidence="1">
    <location>
        <begin position="94"/>
        <end position="103"/>
    </location>
</feature>
<keyword evidence="2" id="KW-0472">Membrane</keyword>
<comment type="caution">
    <text evidence="3">The sequence shown here is derived from an EMBL/GenBank/DDBJ whole genome shotgun (WGS) entry which is preliminary data.</text>
</comment>
<dbReference type="Proteomes" id="UP001604282">
    <property type="component" value="Unassembled WGS sequence"/>
</dbReference>
<name>A0ABW7C320_9ACTN</name>
<dbReference type="RefSeq" id="WP_229883915.1">
    <property type="nucleotide sequence ID" value="NZ_BMVV01000034.1"/>
</dbReference>
<evidence type="ECO:0008006" key="5">
    <source>
        <dbReference type="Google" id="ProtNLM"/>
    </source>
</evidence>
<feature type="region of interest" description="Disordered" evidence="1">
    <location>
        <begin position="82"/>
        <end position="103"/>
    </location>
</feature>
<organism evidence="3 4">
    <name type="scientific">Streptomyces omiyaensis</name>
    <dbReference type="NCBI Taxonomy" id="68247"/>
    <lineage>
        <taxon>Bacteria</taxon>
        <taxon>Bacillati</taxon>
        <taxon>Actinomycetota</taxon>
        <taxon>Actinomycetes</taxon>
        <taxon>Kitasatosporales</taxon>
        <taxon>Streptomycetaceae</taxon>
        <taxon>Streptomyces</taxon>
    </lineage>
</organism>
<evidence type="ECO:0000256" key="1">
    <source>
        <dbReference type="SAM" id="MobiDB-lite"/>
    </source>
</evidence>
<protein>
    <recommendedName>
        <fullName evidence="5">Secreted protein</fullName>
    </recommendedName>
</protein>
<keyword evidence="2" id="KW-0812">Transmembrane</keyword>
<accession>A0ABW7C320</accession>
<proteinExistence type="predicted"/>
<sequence length="296" mass="31693">MNDTEKTDTERTHAEKAGTTGTDAVPDPAGTDGPAPETGGDGPTGRRRILRKALAALALLGVIGGGTAYTAVTVDRADRTAPTVAWEEPAPRAGAKDPAEGIDRGRASTPLSRLLLPTPFGYGLGSDVVGYGNDAEVGAEQAVDRLKDAGRGTYGKKRRAWEKEVDKLGLQGLALRTYAAYDGGIQIEVSVMRMKDRKLIRGFFDQQKEFAEWGGLLKGPVVEGYERTATCSRLPEVEEGEEEWVEEQLRVLTCTAYDGEVLVSVHAYASGPGYDDDVAELLAQQLKHIASPGEYV</sequence>
<keyword evidence="2" id="KW-1133">Transmembrane helix</keyword>
<feature type="compositionally biased region" description="Basic and acidic residues" evidence="1">
    <location>
        <begin position="1"/>
        <end position="16"/>
    </location>
</feature>
<reference evidence="3 4" key="1">
    <citation type="submission" date="2024-10" db="EMBL/GenBank/DDBJ databases">
        <title>The Natural Products Discovery Center: Release of the First 8490 Sequenced Strains for Exploring Actinobacteria Biosynthetic Diversity.</title>
        <authorList>
            <person name="Kalkreuter E."/>
            <person name="Kautsar S.A."/>
            <person name="Yang D."/>
            <person name="Bader C.D."/>
            <person name="Teijaro C.N."/>
            <person name="Fluegel L."/>
            <person name="Davis C.M."/>
            <person name="Simpson J.R."/>
            <person name="Lauterbach L."/>
            <person name="Steele A.D."/>
            <person name="Gui C."/>
            <person name="Meng S."/>
            <person name="Li G."/>
            <person name="Viehrig K."/>
            <person name="Ye F."/>
            <person name="Su P."/>
            <person name="Kiefer A.F."/>
            <person name="Nichols A."/>
            <person name="Cepeda A.J."/>
            <person name="Yan W."/>
            <person name="Fan B."/>
            <person name="Jiang Y."/>
            <person name="Adhikari A."/>
            <person name="Zheng C.-J."/>
            <person name="Schuster L."/>
            <person name="Cowan T.M."/>
            <person name="Smanski M.J."/>
            <person name="Chevrette M.G."/>
            <person name="De Carvalho L.P.S."/>
            <person name="Shen B."/>
        </authorList>
    </citation>
    <scope>NUCLEOTIDE SEQUENCE [LARGE SCALE GENOMIC DNA]</scope>
    <source>
        <strain evidence="3 4">NPDC048229</strain>
    </source>
</reference>
<evidence type="ECO:0000313" key="3">
    <source>
        <dbReference type="EMBL" id="MFG3193972.1"/>
    </source>
</evidence>